<name>A0ABV9YHH9_9PSEU</name>
<evidence type="ECO:0000259" key="5">
    <source>
        <dbReference type="Pfam" id="PF13458"/>
    </source>
</evidence>
<sequence>MDCTTVAVSRTVALAPWELFAVFGTSRGAGWLFGARCDEMRPGAAVSMRLPLDDRGGHTVEVLGRLGSVVPDAAIDIEHTQPWRGRIGLRFAPDGPRGTRVQVRARVPRAGVEWLLHRRGLPLPEPVDDGAVRLGAITTASGPGAVYSMSAELMAELAVAEINADGGVGGRPVRLISADDGTEAARAADEADRMVRLGCRAVFVNSTSDAFEAVRRRLDGRGVLVVHTVINEGGGAGRTVVRFGERPGAQLDALVAPAMADGSRHWFLVGQDYVWSHGAHGAARRAVDRAGGQVVGEALAPLGTSDFGAVIERIRRSGADLVLSSLVGADEVAFERQSFAAGLRETTRTVSLVLEESTVAHIGPAAARGLRTALGYFQDAPTPGNADLQRRYRDAYGVWAPAVTALSETVYEAIHQYARVLHADPDSSAALQARALRGSQGGRRDVIGARTLVRPRLYVAEVSDSGFAVVGETS</sequence>
<evidence type="ECO:0000256" key="3">
    <source>
        <dbReference type="ARBA" id="ARBA00022729"/>
    </source>
</evidence>
<keyword evidence="4" id="KW-0029">Amino-acid transport</keyword>
<dbReference type="PANTHER" id="PTHR47628:SF1">
    <property type="entry name" value="ALIPHATIC AMIDASE EXPRESSION-REGULATING PROTEIN"/>
    <property type="match status" value="1"/>
</dbReference>
<reference evidence="7" key="1">
    <citation type="journal article" date="2019" name="Int. J. Syst. Evol. Microbiol.">
        <title>The Global Catalogue of Microorganisms (GCM) 10K type strain sequencing project: providing services to taxonomists for standard genome sequencing and annotation.</title>
        <authorList>
            <consortium name="The Broad Institute Genomics Platform"/>
            <consortium name="The Broad Institute Genome Sequencing Center for Infectious Disease"/>
            <person name="Wu L."/>
            <person name="Ma J."/>
        </authorList>
    </citation>
    <scope>NUCLEOTIDE SEQUENCE [LARGE SCALE GENOMIC DNA]</scope>
    <source>
        <strain evidence="7">CGMCC 4.7093</strain>
    </source>
</reference>
<dbReference type="SUPFAM" id="SSF53822">
    <property type="entry name" value="Periplasmic binding protein-like I"/>
    <property type="match status" value="1"/>
</dbReference>
<evidence type="ECO:0000256" key="2">
    <source>
        <dbReference type="ARBA" id="ARBA00022448"/>
    </source>
</evidence>
<protein>
    <submittedName>
        <fullName evidence="6">ABC transporter substrate-binding protein</fullName>
    </submittedName>
</protein>
<evidence type="ECO:0000313" key="6">
    <source>
        <dbReference type="EMBL" id="MFC5061262.1"/>
    </source>
</evidence>
<dbReference type="PANTHER" id="PTHR47628">
    <property type="match status" value="1"/>
</dbReference>
<keyword evidence="2" id="KW-0813">Transport</keyword>
<dbReference type="InterPro" id="IPR028082">
    <property type="entry name" value="Peripla_BP_I"/>
</dbReference>
<organism evidence="6 7">
    <name type="scientific">Actinomycetospora atypica</name>
    <dbReference type="NCBI Taxonomy" id="1290095"/>
    <lineage>
        <taxon>Bacteria</taxon>
        <taxon>Bacillati</taxon>
        <taxon>Actinomycetota</taxon>
        <taxon>Actinomycetes</taxon>
        <taxon>Pseudonocardiales</taxon>
        <taxon>Pseudonocardiaceae</taxon>
        <taxon>Actinomycetospora</taxon>
    </lineage>
</organism>
<dbReference type="RefSeq" id="WP_378034615.1">
    <property type="nucleotide sequence ID" value="NZ_JBHSIV010000003.1"/>
</dbReference>
<dbReference type="InterPro" id="IPR000709">
    <property type="entry name" value="Leu_Ile_Val-bd"/>
</dbReference>
<dbReference type="Pfam" id="PF13458">
    <property type="entry name" value="Peripla_BP_6"/>
    <property type="match status" value="1"/>
</dbReference>
<comment type="caution">
    <text evidence="6">The sequence shown here is derived from an EMBL/GenBank/DDBJ whole genome shotgun (WGS) entry which is preliminary data.</text>
</comment>
<dbReference type="Proteomes" id="UP001595947">
    <property type="component" value="Unassembled WGS sequence"/>
</dbReference>
<evidence type="ECO:0000256" key="1">
    <source>
        <dbReference type="ARBA" id="ARBA00010062"/>
    </source>
</evidence>
<dbReference type="EMBL" id="JBHSIV010000003">
    <property type="protein sequence ID" value="MFC5061262.1"/>
    <property type="molecule type" value="Genomic_DNA"/>
</dbReference>
<keyword evidence="3" id="KW-0732">Signal</keyword>
<feature type="domain" description="Leucine-binding protein" evidence="5">
    <location>
        <begin position="132"/>
        <end position="431"/>
    </location>
</feature>
<comment type="similarity">
    <text evidence="1">Belongs to the leucine-binding protein family.</text>
</comment>
<evidence type="ECO:0000313" key="7">
    <source>
        <dbReference type="Proteomes" id="UP001595947"/>
    </source>
</evidence>
<accession>A0ABV9YHH9</accession>
<evidence type="ECO:0000256" key="4">
    <source>
        <dbReference type="ARBA" id="ARBA00022970"/>
    </source>
</evidence>
<proteinExistence type="inferred from homology"/>
<gene>
    <name evidence="6" type="ORF">ACFPBZ_03515</name>
</gene>
<dbReference type="InterPro" id="IPR028081">
    <property type="entry name" value="Leu-bd"/>
</dbReference>
<dbReference type="Gene3D" id="3.40.50.2300">
    <property type="match status" value="2"/>
</dbReference>
<keyword evidence="7" id="KW-1185">Reference proteome</keyword>
<dbReference type="PRINTS" id="PR00337">
    <property type="entry name" value="LEUILEVALBP"/>
</dbReference>